<dbReference type="EMBL" id="WLZY01000003">
    <property type="protein sequence ID" value="NDL57801.1"/>
    <property type="molecule type" value="Genomic_DNA"/>
</dbReference>
<dbReference type="InterPro" id="IPR000551">
    <property type="entry name" value="MerR-type_HTH_dom"/>
</dbReference>
<comment type="caution">
    <text evidence="4">The sequence shown here is derived from an EMBL/GenBank/DDBJ whole genome shotgun (WGS) entry which is preliminary data.</text>
</comment>
<dbReference type="GO" id="GO:0003677">
    <property type="term" value="F:DNA binding"/>
    <property type="evidence" value="ECO:0007669"/>
    <property type="project" value="UniProtKB-KW"/>
</dbReference>
<feature type="compositionally biased region" description="Polar residues" evidence="2">
    <location>
        <begin position="1"/>
        <end position="10"/>
    </location>
</feature>
<dbReference type="CDD" id="cd01109">
    <property type="entry name" value="HTH_YyaN"/>
    <property type="match status" value="1"/>
</dbReference>
<dbReference type="Proteomes" id="UP000460435">
    <property type="component" value="Unassembled WGS sequence"/>
</dbReference>
<evidence type="ECO:0000256" key="1">
    <source>
        <dbReference type="ARBA" id="ARBA00023125"/>
    </source>
</evidence>
<gene>
    <name evidence="4" type="ORF">F7O44_12010</name>
</gene>
<dbReference type="SUPFAM" id="SSF46955">
    <property type="entry name" value="Putative DNA-binding domain"/>
    <property type="match status" value="1"/>
</dbReference>
<dbReference type="Pfam" id="PF13411">
    <property type="entry name" value="MerR_1"/>
    <property type="match status" value="1"/>
</dbReference>
<protein>
    <submittedName>
        <fullName evidence="4">MerR family transcriptional regulator</fullName>
    </submittedName>
</protein>
<dbReference type="PROSITE" id="PS00552">
    <property type="entry name" value="HTH_MERR_1"/>
    <property type="match status" value="1"/>
</dbReference>
<dbReference type="PROSITE" id="PS50937">
    <property type="entry name" value="HTH_MERR_2"/>
    <property type="match status" value="1"/>
</dbReference>
<feature type="region of interest" description="Disordered" evidence="2">
    <location>
        <begin position="1"/>
        <end position="27"/>
    </location>
</feature>
<dbReference type="Gene3D" id="1.10.1660.10">
    <property type="match status" value="1"/>
</dbReference>
<dbReference type="GO" id="GO:0003700">
    <property type="term" value="F:DNA-binding transcription factor activity"/>
    <property type="evidence" value="ECO:0007669"/>
    <property type="project" value="InterPro"/>
</dbReference>
<dbReference type="SMART" id="SM00422">
    <property type="entry name" value="HTH_MERR"/>
    <property type="match status" value="1"/>
</dbReference>
<feature type="domain" description="HTH merR-type" evidence="3">
    <location>
        <begin position="61"/>
        <end position="129"/>
    </location>
</feature>
<name>A0A7K3M3A0_9ACTN</name>
<organism evidence="4 5">
    <name type="scientific">Phytoactinopolyspora mesophila</name>
    <dbReference type="NCBI Taxonomy" id="2650750"/>
    <lineage>
        <taxon>Bacteria</taxon>
        <taxon>Bacillati</taxon>
        <taxon>Actinomycetota</taxon>
        <taxon>Actinomycetes</taxon>
        <taxon>Jiangellales</taxon>
        <taxon>Jiangellaceae</taxon>
        <taxon>Phytoactinopolyspora</taxon>
    </lineage>
</organism>
<keyword evidence="5" id="KW-1185">Reference proteome</keyword>
<dbReference type="AlphaFoldDB" id="A0A7K3M3A0"/>
<dbReference type="InterPro" id="IPR009061">
    <property type="entry name" value="DNA-bd_dom_put_sf"/>
</dbReference>
<dbReference type="PANTHER" id="PTHR30204:SF98">
    <property type="entry name" value="HTH-TYPE TRANSCRIPTIONAL REGULATOR ADHR"/>
    <property type="match status" value="1"/>
</dbReference>
<evidence type="ECO:0000256" key="2">
    <source>
        <dbReference type="SAM" id="MobiDB-lite"/>
    </source>
</evidence>
<dbReference type="InterPro" id="IPR047057">
    <property type="entry name" value="MerR_fam"/>
</dbReference>
<sequence>MSSIATSGPSASGRPKAHRVCTGPRSSVTNDLSALDFECALTHSVNGVTAIQPGQITTSPHLGVSEAADHTGVSAHTLRYYERIGLLRVRRDASGHRLYGSHDIQRVMFITRLRQTDMPIREIQRYFALADAGPATEPERLELLTRHREAVRAKLQTLGSALEAIELKIDIYGGAGCPPASTS</sequence>
<evidence type="ECO:0000259" key="3">
    <source>
        <dbReference type="PROSITE" id="PS50937"/>
    </source>
</evidence>
<dbReference type="PRINTS" id="PR00040">
    <property type="entry name" value="HTHMERR"/>
</dbReference>
<accession>A0A7K3M3A0</accession>
<evidence type="ECO:0000313" key="4">
    <source>
        <dbReference type="EMBL" id="NDL57801.1"/>
    </source>
</evidence>
<keyword evidence="1" id="KW-0238">DNA-binding</keyword>
<proteinExistence type="predicted"/>
<reference evidence="4 5" key="1">
    <citation type="submission" date="2019-11" db="EMBL/GenBank/DDBJ databases">
        <authorList>
            <person name="Li X.-J."/>
            <person name="Feng X.-M."/>
        </authorList>
    </citation>
    <scope>NUCLEOTIDE SEQUENCE [LARGE SCALE GENOMIC DNA]</scope>
    <source>
        <strain evidence="4 5">XMNu-373</strain>
    </source>
</reference>
<dbReference type="PANTHER" id="PTHR30204">
    <property type="entry name" value="REDOX-CYCLING DRUG-SENSING TRANSCRIPTIONAL ACTIVATOR SOXR"/>
    <property type="match status" value="1"/>
</dbReference>
<evidence type="ECO:0000313" key="5">
    <source>
        <dbReference type="Proteomes" id="UP000460435"/>
    </source>
</evidence>